<dbReference type="Gene3D" id="3.40.50.1820">
    <property type="entry name" value="alpha/beta hydrolase"/>
    <property type="match status" value="1"/>
</dbReference>
<feature type="domain" description="Mono-/di-acylglycerol lipase N-terminal" evidence="3">
    <location>
        <begin position="74"/>
        <end position="118"/>
    </location>
</feature>
<organism evidence="4">
    <name type="scientific">Oryza nivara</name>
    <name type="common">Indian wild rice</name>
    <name type="synonym">Oryza sativa f. spontanea</name>
    <dbReference type="NCBI Taxonomy" id="4536"/>
    <lineage>
        <taxon>Eukaryota</taxon>
        <taxon>Viridiplantae</taxon>
        <taxon>Streptophyta</taxon>
        <taxon>Embryophyta</taxon>
        <taxon>Tracheophyta</taxon>
        <taxon>Spermatophyta</taxon>
        <taxon>Magnoliopsida</taxon>
        <taxon>Liliopsida</taxon>
        <taxon>Poales</taxon>
        <taxon>Poaceae</taxon>
        <taxon>BOP clade</taxon>
        <taxon>Oryzoideae</taxon>
        <taxon>Oryzeae</taxon>
        <taxon>Oryzinae</taxon>
        <taxon>Oryza</taxon>
    </lineage>
</organism>
<feature type="compositionally biased region" description="Acidic residues" evidence="1">
    <location>
        <begin position="425"/>
        <end position="439"/>
    </location>
</feature>
<feature type="compositionally biased region" description="Polar residues" evidence="1">
    <location>
        <begin position="495"/>
        <end position="505"/>
    </location>
</feature>
<evidence type="ECO:0000259" key="3">
    <source>
        <dbReference type="Pfam" id="PF03893"/>
    </source>
</evidence>
<feature type="region of interest" description="Disordered" evidence="1">
    <location>
        <begin position="424"/>
        <end position="452"/>
    </location>
</feature>
<name>A0A0E0I3V0_ORYNI</name>
<feature type="compositionally biased region" description="Low complexity" evidence="1">
    <location>
        <begin position="468"/>
        <end position="480"/>
    </location>
</feature>
<evidence type="ECO:0000256" key="2">
    <source>
        <dbReference type="SAM" id="SignalP"/>
    </source>
</evidence>
<dbReference type="EnsemblPlants" id="ONIVA07G21220.3">
    <property type="protein sequence ID" value="ONIVA07G21220.3"/>
    <property type="gene ID" value="ONIVA07G21220"/>
</dbReference>
<accession>A0A0E0I3V0</accession>
<dbReference type="Gramene" id="ONIVA07G21220.3">
    <property type="protein sequence ID" value="ONIVA07G21220.3"/>
    <property type="gene ID" value="ONIVA07G21220"/>
</dbReference>
<dbReference type="Pfam" id="PF03893">
    <property type="entry name" value="Lipase3_N"/>
    <property type="match status" value="1"/>
</dbReference>
<dbReference type="SUPFAM" id="SSF53474">
    <property type="entry name" value="alpha/beta-Hydrolases"/>
    <property type="match status" value="1"/>
</dbReference>
<dbReference type="AlphaFoldDB" id="A0A0E0I3V0"/>
<evidence type="ECO:0000256" key="1">
    <source>
        <dbReference type="SAM" id="MobiDB-lite"/>
    </source>
</evidence>
<evidence type="ECO:0000313" key="4">
    <source>
        <dbReference type="EnsemblPlants" id="ONIVA07G21220.3"/>
    </source>
</evidence>
<keyword evidence="5" id="KW-1185">Reference proteome</keyword>
<dbReference type="InterPro" id="IPR029058">
    <property type="entry name" value="AB_hydrolase_fold"/>
</dbReference>
<feature type="signal peptide" evidence="2">
    <location>
        <begin position="1"/>
        <end position="31"/>
    </location>
</feature>
<reference evidence="4" key="2">
    <citation type="submission" date="2018-04" db="EMBL/GenBank/DDBJ databases">
        <title>OnivRS2 (Oryza nivara Reference Sequence Version 2).</title>
        <authorList>
            <person name="Zhang J."/>
            <person name="Kudrna D."/>
            <person name="Lee S."/>
            <person name="Talag J."/>
            <person name="Rajasekar S."/>
            <person name="Welchert J."/>
            <person name="Hsing Y.-I."/>
            <person name="Wing R.A."/>
        </authorList>
    </citation>
    <scope>NUCLEOTIDE SEQUENCE [LARGE SCALE GENOMIC DNA]</scope>
    <source>
        <strain evidence="4">SL10</strain>
    </source>
</reference>
<dbReference type="Proteomes" id="UP000006591">
    <property type="component" value="Chromosome 7"/>
</dbReference>
<proteinExistence type="predicted"/>
<dbReference type="PANTHER" id="PTHR46023">
    <property type="entry name" value="LIPASE CLASS 3 PROTEIN-LIKE"/>
    <property type="match status" value="1"/>
</dbReference>
<feature type="chain" id="PRO_5002362305" description="Mono-/di-acylglycerol lipase N-terminal domain-containing protein" evidence="2">
    <location>
        <begin position="32"/>
        <end position="567"/>
    </location>
</feature>
<dbReference type="GO" id="GO:0016042">
    <property type="term" value="P:lipid catabolic process"/>
    <property type="evidence" value="ECO:0007669"/>
    <property type="project" value="InterPro"/>
</dbReference>
<protein>
    <recommendedName>
        <fullName evidence="3">Mono-/di-acylglycerol lipase N-terminal domain-containing protein</fullName>
    </recommendedName>
</protein>
<reference evidence="4" key="1">
    <citation type="submission" date="2015-04" db="UniProtKB">
        <authorList>
            <consortium name="EnsemblPlants"/>
        </authorList>
    </citation>
    <scope>IDENTIFICATION</scope>
    <source>
        <strain evidence="4">SL10</strain>
    </source>
</reference>
<dbReference type="InterPro" id="IPR005592">
    <property type="entry name" value="Mono/diacylglycerol_lipase_N"/>
</dbReference>
<evidence type="ECO:0000313" key="5">
    <source>
        <dbReference type="Proteomes" id="UP000006591"/>
    </source>
</evidence>
<sequence>MGAKGGMATAAGTAVLVYLVLSGRLCGDAAGDEDQTISAAVSAAVEARRRRRKEEAGRARRRGARARRWPERVPAGWGEAAAAAARTVRYTYGETLGKWPLGEIAFGLKYYMRQQGNLQHEYAGSNSQLLEGPVVKEELISLLGYLKLCMYFSKKPYKVFMEFGGYDESDVLIKKSKARLMKPSFTVVRDRSAKCFLLFIRGAISVKDRLTAATGAEVPFHHVVTQDGHVSKLVLGHAHCGMVVAARWIANQAIPCLNEAVAQFPDYGVKSGKDFITTIVNRNDLVPSFGKVSAAKLRTEVMASSWVHDLREQIQQTRFLGFVNRSVSFIRSHVPFVSDPRSKVVDVDMLVPNSSEADQVKPSSNSDAVVKKRHAIACWSCVAAHKHSIDSAKHGTHDITNQTDVNVKAEKTDIETAQLVSISMEELDLQESDNDDDTDRGENEPALNETDEDQAVELLETLTDNPHEPSSSSSQSQDPPQLYPPGRIMHMVGLPSSSEPNSTSEQGEEVVALYETPRHLYSKIRLARSMIREHYMPKYIRTMELLIDKLVAEEEDGIDDDHRLGSL</sequence>
<feature type="region of interest" description="Disordered" evidence="1">
    <location>
        <begin position="464"/>
        <end position="507"/>
    </location>
</feature>
<dbReference type="PANTHER" id="PTHR46023:SF1">
    <property type="entry name" value="OS12G0554500 PROTEIN"/>
    <property type="match status" value="1"/>
</dbReference>
<keyword evidence="2" id="KW-0732">Signal</keyword>